<dbReference type="Pfam" id="PF13478">
    <property type="entry name" value="XdhC_C"/>
    <property type="match status" value="1"/>
</dbReference>
<comment type="caution">
    <text evidence="3">The sequence shown here is derived from an EMBL/GenBank/DDBJ whole genome shotgun (WGS) entry which is preliminary data.</text>
</comment>
<dbReference type="PANTHER" id="PTHR30388">
    <property type="entry name" value="ALDEHYDE OXIDOREDUCTASE MOLYBDENUM COFACTOR ASSEMBLY PROTEIN"/>
    <property type="match status" value="1"/>
</dbReference>
<dbReference type="AlphaFoldDB" id="A0A2T1AHY7"/>
<evidence type="ECO:0000313" key="3">
    <source>
        <dbReference type="EMBL" id="PRZ48190.1"/>
    </source>
</evidence>
<dbReference type="InterPro" id="IPR003777">
    <property type="entry name" value="XdhC_CoxI"/>
</dbReference>
<dbReference type="InterPro" id="IPR036291">
    <property type="entry name" value="NAD(P)-bd_dom_sf"/>
</dbReference>
<sequence>MAFDLEALRDAVAAHARVTRVVVAQVKGSSPREVGAAMLVWDGGQSGTIGGGALEYEAAELARGQNMPRRLSTHALGPDLGQCCGGSVTLLSEVYTAADLPDPDQDVVVRATAPGSQPLAVSRLLNAARNQGQRPEAQLLQGWMVEPVHRPSQSLWIWGAGHVGRALAEVLAPLPDLDITWVDVSAEKFPDSIPAGVTALPERAPERLVPHAAPDAQHLILTYSHQLDLALCHALLGHGFGFAGLIGSKTKWARFRARLSDLGHSQEQIARLTCPIGLPELGKHPQAIAIGVAAELMALSRRADRNTELNKEHSA</sequence>
<dbReference type="Proteomes" id="UP000237718">
    <property type="component" value="Unassembled WGS sequence"/>
</dbReference>
<dbReference type="PANTHER" id="PTHR30388:SF6">
    <property type="entry name" value="XANTHINE DEHYDROGENASE SUBUNIT A-RELATED"/>
    <property type="match status" value="1"/>
</dbReference>
<dbReference type="InterPro" id="IPR014308">
    <property type="entry name" value="Xanthine_DH_XdhC"/>
</dbReference>
<dbReference type="EMBL" id="PVUF01000004">
    <property type="protein sequence ID" value="PRZ48190.1"/>
    <property type="molecule type" value="Genomic_DNA"/>
</dbReference>
<evidence type="ECO:0000259" key="1">
    <source>
        <dbReference type="Pfam" id="PF02625"/>
    </source>
</evidence>
<reference evidence="3 4" key="1">
    <citation type="submission" date="2018-03" db="EMBL/GenBank/DDBJ databases">
        <title>Genomic Encyclopedia of Archaeal and Bacterial Type Strains, Phase II (KMG-II): from individual species to whole genera.</title>
        <authorList>
            <person name="Goeker M."/>
        </authorList>
    </citation>
    <scope>NUCLEOTIDE SEQUENCE [LARGE SCALE GENOMIC DNA]</scope>
    <source>
        <strain evidence="3 4">DSM 25328</strain>
    </source>
</reference>
<evidence type="ECO:0000259" key="2">
    <source>
        <dbReference type="Pfam" id="PF13478"/>
    </source>
</evidence>
<dbReference type="InterPro" id="IPR052698">
    <property type="entry name" value="MoCofactor_Util/Proc"/>
</dbReference>
<dbReference type="Pfam" id="PF02625">
    <property type="entry name" value="XdhC_CoxI"/>
    <property type="match status" value="1"/>
</dbReference>
<dbReference type="OrthoDB" id="61481at2"/>
<feature type="domain" description="XdhC Rossmann" evidence="2">
    <location>
        <begin position="155"/>
        <end position="296"/>
    </location>
</feature>
<dbReference type="SUPFAM" id="SSF51735">
    <property type="entry name" value="NAD(P)-binding Rossmann-fold domains"/>
    <property type="match status" value="1"/>
</dbReference>
<name>A0A2T1AHY7_TRISK</name>
<dbReference type="NCBIfam" id="TIGR02964">
    <property type="entry name" value="xanthine_xdhC"/>
    <property type="match status" value="1"/>
</dbReference>
<feature type="domain" description="XdhC- CoxI" evidence="1">
    <location>
        <begin position="12"/>
        <end position="64"/>
    </location>
</feature>
<evidence type="ECO:0000313" key="4">
    <source>
        <dbReference type="Proteomes" id="UP000237718"/>
    </source>
</evidence>
<gene>
    <name evidence="3" type="ORF">CLV89_10412</name>
</gene>
<dbReference type="InterPro" id="IPR027051">
    <property type="entry name" value="XdhC_Rossmann_dom"/>
</dbReference>
<accession>A0A2T1AHY7</accession>
<proteinExistence type="predicted"/>
<organism evidence="3 4">
    <name type="scientific">Tritonibacter scottomollicae</name>
    <name type="common">Epibacterium scottomollicae</name>
    <dbReference type="NCBI Taxonomy" id="483013"/>
    <lineage>
        <taxon>Bacteria</taxon>
        <taxon>Pseudomonadati</taxon>
        <taxon>Pseudomonadota</taxon>
        <taxon>Alphaproteobacteria</taxon>
        <taxon>Rhodobacterales</taxon>
        <taxon>Paracoccaceae</taxon>
        <taxon>Tritonibacter</taxon>
    </lineage>
</organism>
<protein>
    <submittedName>
        <fullName evidence="3">Molybdenum cofactor sulfurylase</fullName>
    </submittedName>
</protein>
<dbReference type="RefSeq" id="WP_106163140.1">
    <property type="nucleotide sequence ID" value="NZ_PVUF01000004.1"/>
</dbReference>
<dbReference type="Gene3D" id="3.40.50.720">
    <property type="entry name" value="NAD(P)-binding Rossmann-like Domain"/>
    <property type="match status" value="1"/>
</dbReference>